<organism evidence="8 9">
    <name type="scientific">Streptomyces paromomycinus</name>
    <name type="common">Streptomyces rimosus subsp. paromomycinus</name>
    <dbReference type="NCBI Taxonomy" id="92743"/>
    <lineage>
        <taxon>Bacteria</taxon>
        <taxon>Bacillati</taxon>
        <taxon>Actinomycetota</taxon>
        <taxon>Actinomycetes</taxon>
        <taxon>Kitasatosporales</taxon>
        <taxon>Streptomycetaceae</taxon>
        <taxon>Streptomyces</taxon>
    </lineage>
</organism>
<evidence type="ECO:0000256" key="5">
    <source>
        <dbReference type="SAM" id="MobiDB-lite"/>
    </source>
</evidence>
<keyword evidence="2 8" id="KW-0238">DNA-binding</keyword>
<dbReference type="AlphaFoldDB" id="A0A401VUN5"/>
<dbReference type="PROSITE" id="PS50043">
    <property type="entry name" value="HTH_LUXR_2"/>
    <property type="match status" value="1"/>
</dbReference>
<comment type="caution">
    <text evidence="8">The sequence shown here is derived from an EMBL/GenBank/DDBJ whole genome shotgun (WGS) entry which is preliminary data.</text>
</comment>
<feature type="region of interest" description="Disordered" evidence="5">
    <location>
        <begin position="111"/>
        <end position="130"/>
    </location>
</feature>
<dbReference type="PANTHER" id="PTHR44688">
    <property type="entry name" value="DNA-BINDING TRANSCRIPTIONAL ACTIVATOR DEVR_DOSR"/>
    <property type="match status" value="1"/>
</dbReference>
<dbReference type="SMART" id="SM00421">
    <property type="entry name" value="HTH_LUXR"/>
    <property type="match status" value="1"/>
</dbReference>
<proteinExistence type="predicted"/>
<dbReference type="RefSeq" id="WP_125051299.1">
    <property type="nucleotide sequence ID" value="NZ_BHZD01000001.1"/>
</dbReference>
<dbReference type="Gene3D" id="3.40.50.2300">
    <property type="match status" value="1"/>
</dbReference>
<dbReference type="GO" id="GO:0000160">
    <property type="term" value="P:phosphorelay signal transduction system"/>
    <property type="evidence" value="ECO:0007669"/>
    <property type="project" value="InterPro"/>
</dbReference>
<dbReference type="PRINTS" id="PR00038">
    <property type="entry name" value="HTHLUXR"/>
</dbReference>
<dbReference type="SUPFAM" id="SSF52172">
    <property type="entry name" value="CheY-like"/>
    <property type="match status" value="1"/>
</dbReference>
<comment type="caution">
    <text evidence="4">Lacks conserved residue(s) required for the propagation of feature annotation.</text>
</comment>
<reference evidence="8 9" key="1">
    <citation type="submission" date="2018-11" db="EMBL/GenBank/DDBJ databases">
        <title>Whole genome sequence of Streptomyces paromomycinus NBRC 15454(T).</title>
        <authorList>
            <person name="Komaki H."/>
            <person name="Tamura T."/>
        </authorList>
    </citation>
    <scope>NUCLEOTIDE SEQUENCE [LARGE SCALE GENOMIC DNA]</scope>
    <source>
        <strain evidence="8 9">NBRC 15454</strain>
    </source>
</reference>
<evidence type="ECO:0000259" key="7">
    <source>
        <dbReference type="PROSITE" id="PS50110"/>
    </source>
</evidence>
<dbReference type="SUPFAM" id="SSF46894">
    <property type="entry name" value="C-terminal effector domain of the bipartite response regulators"/>
    <property type="match status" value="1"/>
</dbReference>
<dbReference type="CDD" id="cd06170">
    <property type="entry name" value="LuxR_C_like"/>
    <property type="match status" value="1"/>
</dbReference>
<evidence type="ECO:0000256" key="2">
    <source>
        <dbReference type="ARBA" id="ARBA00023125"/>
    </source>
</evidence>
<dbReference type="GO" id="GO:0003677">
    <property type="term" value="F:DNA binding"/>
    <property type="evidence" value="ECO:0007669"/>
    <property type="project" value="UniProtKB-KW"/>
</dbReference>
<protein>
    <submittedName>
        <fullName evidence="8">DNA-binding response regulator</fullName>
    </submittedName>
</protein>
<evidence type="ECO:0000313" key="9">
    <source>
        <dbReference type="Proteomes" id="UP000286746"/>
    </source>
</evidence>
<dbReference type="GO" id="GO:0006355">
    <property type="term" value="P:regulation of DNA-templated transcription"/>
    <property type="evidence" value="ECO:0007669"/>
    <property type="project" value="InterPro"/>
</dbReference>
<dbReference type="PANTHER" id="PTHR44688:SF16">
    <property type="entry name" value="DNA-BINDING TRANSCRIPTIONAL ACTIVATOR DEVR_DOSR"/>
    <property type="match status" value="1"/>
</dbReference>
<dbReference type="Proteomes" id="UP000286746">
    <property type="component" value="Unassembled WGS sequence"/>
</dbReference>
<dbReference type="InterPro" id="IPR001789">
    <property type="entry name" value="Sig_transdc_resp-reg_receiver"/>
</dbReference>
<evidence type="ECO:0000256" key="3">
    <source>
        <dbReference type="ARBA" id="ARBA00023163"/>
    </source>
</evidence>
<keyword evidence="1" id="KW-0805">Transcription regulation</keyword>
<evidence type="ECO:0000256" key="1">
    <source>
        <dbReference type="ARBA" id="ARBA00023015"/>
    </source>
</evidence>
<feature type="domain" description="HTH luxR-type" evidence="6">
    <location>
        <begin position="124"/>
        <end position="189"/>
    </location>
</feature>
<dbReference type="PROSITE" id="PS50110">
    <property type="entry name" value="RESPONSE_REGULATORY"/>
    <property type="match status" value="1"/>
</dbReference>
<keyword evidence="3" id="KW-0804">Transcription</keyword>
<dbReference type="InterPro" id="IPR016032">
    <property type="entry name" value="Sig_transdc_resp-reg_C-effctor"/>
</dbReference>
<dbReference type="Pfam" id="PF00196">
    <property type="entry name" value="GerE"/>
    <property type="match status" value="1"/>
</dbReference>
<evidence type="ECO:0000259" key="6">
    <source>
        <dbReference type="PROSITE" id="PS50043"/>
    </source>
</evidence>
<accession>A0A401VUN5</accession>
<evidence type="ECO:0000313" key="8">
    <source>
        <dbReference type="EMBL" id="GCD40783.1"/>
    </source>
</evidence>
<dbReference type="Gene3D" id="1.10.10.10">
    <property type="entry name" value="Winged helix-like DNA-binding domain superfamily/Winged helix DNA-binding domain"/>
    <property type="match status" value="1"/>
</dbReference>
<keyword evidence="9" id="KW-1185">Reference proteome</keyword>
<sequence length="193" mass="20866">MICVGLVDSHPIVLLGLERALESASDISVTTSGTIPELLDLRRVDVVLMEACSGLDGTLLSSIETLSRSVLVVVHSECRNAADVEQYIRAGAVAHVPKNSTLERFTETVRRAAAGKPRKNQDSSEHGGTSLSTRERVVLRLIADGLTHAQIARRLSISTNTVNTYIKRVRTKLNLGNKADLTRAALRIASCPE</sequence>
<evidence type="ECO:0000256" key="4">
    <source>
        <dbReference type="PROSITE-ProRule" id="PRU00169"/>
    </source>
</evidence>
<dbReference type="InterPro" id="IPR011006">
    <property type="entry name" value="CheY-like_superfamily"/>
</dbReference>
<dbReference type="InterPro" id="IPR000792">
    <property type="entry name" value="Tscrpt_reg_LuxR_C"/>
</dbReference>
<feature type="domain" description="Response regulatory" evidence="7">
    <location>
        <begin position="3"/>
        <end position="113"/>
    </location>
</feature>
<name>A0A401VUN5_STREY</name>
<dbReference type="EMBL" id="BHZD01000001">
    <property type="protein sequence ID" value="GCD40783.1"/>
    <property type="molecule type" value="Genomic_DNA"/>
</dbReference>
<gene>
    <name evidence="8" type="ORF">GKJPGBOP_00436</name>
</gene>
<dbReference type="InterPro" id="IPR036388">
    <property type="entry name" value="WH-like_DNA-bd_sf"/>
</dbReference>